<keyword evidence="2" id="KW-1185">Reference proteome</keyword>
<proteinExistence type="predicted"/>
<sequence>MIKIIVHAFIENGQVGVVEVLYASPDELSLSKKMAELATQFPNDYLAIYDLPLDTDLNKLDHYPSVEIGKEEF</sequence>
<dbReference type="EMBL" id="JBHRZV010000008">
    <property type="protein sequence ID" value="MFC3927356.1"/>
    <property type="molecule type" value="Genomic_DNA"/>
</dbReference>
<comment type="caution">
    <text evidence="1">The sequence shown here is derived from an EMBL/GenBank/DDBJ whole genome shotgun (WGS) entry which is preliminary data.</text>
</comment>
<name>A0ABV8CTD5_9STRE</name>
<organism evidence="1 2">
    <name type="scientific">Streptococcus caprae</name>
    <dbReference type="NCBI Taxonomy" id="1640501"/>
    <lineage>
        <taxon>Bacteria</taxon>
        <taxon>Bacillati</taxon>
        <taxon>Bacillota</taxon>
        <taxon>Bacilli</taxon>
        <taxon>Lactobacillales</taxon>
        <taxon>Streptococcaceae</taxon>
        <taxon>Streptococcus</taxon>
    </lineage>
</organism>
<protein>
    <submittedName>
        <fullName evidence="1">Phosphoribosylaminoimidazole carboxylase</fullName>
    </submittedName>
</protein>
<evidence type="ECO:0000313" key="1">
    <source>
        <dbReference type="EMBL" id="MFC3927356.1"/>
    </source>
</evidence>
<reference evidence="2" key="1">
    <citation type="journal article" date="2019" name="Int. J. Syst. Evol. Microbiol.">
        <title>The Global Catalogue of Microorganisms (GCM) 10K type strain sequencing project: providing services to taxonomists for standard genome sequencing and annotation.</title>
        <authorList>
            <consortium name="The Broad Institute Genomics Platform"/>
            <consortium name="The Broad Institute Genome Sequencing Center for Infectious Disease"/>
            <person name="Wu L."/>
            <person name="Ma J."/>
        </authorList>
    </citation>
    <scope>NUCLEOTIDE SEQUENCE [LARGE SCALE GENOMIC DNA]</scope>
    <source>
        <strain evidence="2">CCUG 67170</strain>
    </source>
</reference>
<evidence type="ECO:0000313" key="2">
    <source>
        <dbReference type="Proteomes" id="UP001595807"/>
    </source>
</evidence>
<gene>
    <name evidence="1" type="ORF">ACFORF_01740</name>
</gene>
<accession>A0ABV8CTD5</accession>
<dbReference type="Proteomes" id="UP001595807">
    <property type="component" value="Unassembled WGS sequence"/>
</dbReference>
<dbReference type="RefSeq" id="WP_380424806.1">
    <property type="nucleotide sequence ID" value="NZ_JBHRZV010000008.1"/>
</dbReference>